<reference evidence="1 2" key="2">
    <citation type="journal article" date="2019" name="G3 (Bethesda)">
        <title>Hybrid Assembly of the Genome of the Entomopathogenic Nematode Steinernema carpocapsae Identifies the X-Chromosome.</title>
        <authorList>
            <person name="Serra L."/>
            <person name="Macchietto M."/>
            <person name="Macias-Munoz A."/>
            <person name="McGill C.J."/>
            <person name="Rodriguez I.M."/>
            <person name="Rodriguez B."/>
            <person name="Murad R."/>
            <person name="Mortazavi A."/>
        </authorList>
    </citation>
    <scope>NUCLEOTIDE SEQUENCE [LARGE SCALE GENOMIC DNA]</scope>
    <source>
        <strain evidence="1 2">ALL</strain>
    </source>
</reference>
<reference evidence="1 2" key="1">
    <citation type="journal article" date="2015" name="Genome Biol.">
        <title>Comparative genomics of Steinernema reveals deeply conserved gene regulatory networks.</title>
        <authorList>
            <person name="Dillman A.R."/>
            <person name="Macchietto M."/>
            <person name="Porter C.F."/>
            <person name="Rogers A."/>
            <person name="Williams B."/>
            <person name="Antoshechkin I."/>
            <person name="Lee M.M."/>
            <person name="Goodwin Z."/>
            <person name="Lu X."/>
            <person name="Lewis E.E."/>
            <person name="Goodrich-Blair H."/>
            <person name="Stock S.P."/>
            <person name="Adams B.J."/>
            <person name="Sternberg P.W."/>
            <person name="Mortazavi A."/>
        </authorList>
    </citation>
    <scope>NUCLEOTIDE SEQUENCE [LARGE SCALE GENOMIC DNA]</scope>
    <source>
        <strain evidence="1 2">ALL</strain>
    </source>
</reference>
<gene>
    <name evidence="1" type="ORF">L596_000380</name>
</gene>
<accession>A0A4U8UIM0</accession>
<dbReference type="Proteomes" id="UP000298663">
    <property type="component" value="Unassembled WGS sequence"/>
</dbReference>
<dbReference type="AlphaFoldDB" id="A0A4U8UIM0"/>
<protein>
    <submittedName>
        <fullName evidence="1">Uncharacterized protein</fullName>
    </submittedName>
</protein>
<name>A0A4U8UIM0_STECR</name>
<organism evidence="1 2">
    <name type="scientific">Steinernema carpocapsae</name>
    <name type="common">Entomopathogenic nematode</name>
    <dbReference type="NCBI Taxonomy" id="34508"/>
    <lineage>
        <taxon>Eukaryota</taxon>
        <taxon>Metazoa</taxon>
        <taxon>Ecdysozoa</taxon>
        <taxon>Nematoda</taxon>
        <taxon>Chromadorea</taxon>
        <taxon>Rhabditida</taxon>
        <taxon>Tylenchina</taxon>
        <taxon>Panagrolaimomorpha</taxon>
        <taxon>Strongyloidoidea</taxon>
        <taxon>Steinernematidae</taxon>
        <taxon>Steinernema</taxon>
    </lineage>
</organism>
<sequence>MQMNVRGGIALNDIAAPSSGSISVHTLMLLDLKSPRLRPPQNERTGFRATGFRDAAPGTSAAGAVRLGGSGWCSFSLKS</sequence>
<evidence type="ECO:0000313" key="1">
    <source>
        <dbReference type="EMBL" id="TMS32556.1"/>
    </source>
</evidence>
<keyword evidence="2" id="KW-1185">Reference proteome</keyword>
<proteinExistence type="predicted"/>
<comment type="caution">
    <text evidence="1">The sequence shown here is derived from an EMBL/GenBank/DDBJ whole genome shotgun (WGS) entry which is preliminary data.</text>
</comment>
<evidence type="ECO:0000313" key="2">
    <source>
        <dbReference type="Proteomes" id="UP000298663"/>
    </source>
</evidence>
<dbReference type="EMBL" id="AZBU02000001">
    <property type="protein sequence ID" value="TMS32556.1"/>
    <property type="molecule type" value="Genomic_DNA"/>
</dbReference>